<organism evidence="1 2">
    <name type="scientific">Colletotrichum zoysiae</name>
    <dbReference type="NCBI Taxonomy" id="1216348"/>
    <lineage>
        <taxon>Eukaryota</taxon>
        <taxon>Fungi</taxon>
        <taxon>Dikarya</taxon>
        <taxon>Ascomycota</taxon>
        <taxon>Pezizomycotina</taxon>
        <taxon>Sordariomycetes</taxon>
        <taxon>Hypocreomycetidae</taxon>
        <taxon>Glomerellales</taxon>
        <taxon>Glomerellaceae</taxon>
        <taxon>Colletotrichum</taxon>
        <taxon>Colletotrichum graminicola species complex</taxon>
    </lineage>
</organism>
<dbReference type="AlphaFoldDB" id="A0AAD9HNY2"/>
<dbReference type="Proteomes" id="UP001232148">
    <property type="component" value="Unassembled WGS sequence"/>
</dbReference>
<dbReference type="EMBL" id="MU842829">
    <property type="protein sequence ID" value="KAK2032611.1"/>
    <property type="molecule type" value="Genomic_DNA"/>
</dbReference>
<protein>
    <submittedName>
        <fullName evidence="1">Uncharacterized protein</fullName>
    </submittedName>
</protein>
<comment type="caution">
    <text evidence="1">The sequence shown here is derived from an EMBL/GenBank/DDBJ whole genome shotgun (WGS) entry which is preliminary data.</text>
</comment>
<accession>A0AAD9HNY2</accession>
<evidence type="ECO:0000313" key="1">
    <source>
        <dbReference type="EMBL" id="KAK2032611.1"/>
    </source>
</evidence>
<reference evidence="1" key="1">
    <citation type="submission" date="2021-06" db="EMBL/GenBank/DDBJ databases">
        <title>Comparative genomics, transcriptomics and evolutionary studies reveal genomic signatures of adaptation to plant cell wall in hemibiotrophic fungi.</title>
        <authorList>
            <consortium name="DOE Joint Genome Institute"/>
            <person name="Baroncelli R."/>
            <person name="Diaz J.F."/>
            <person name="Benocci T."/>
            <person name="Peng M."/>
            <person name="Battaglia E."/>
            <person name="Haridas S."/>
            <person name="Andreopoulos W."/>
            <person name="Labutti K."/>
            <person name="Pangilinan J."/>
            <person name="Floch G.L."/>
            <person name="Makela M.R."/>
            <person name="Henrissat B."/>
            <person name="Grigoriev I.V."/>
            <person name="Crouch J.A."/>
            <person name="De Vries R.P."/>
            <person name="Sukno S.A."/>
            <person name="Thon M.R."/>
        </authorList>
    </citation>
    <scope>NUCLEOTIDE SEQUENCE</scope>
    <source>
        <strain evidence="1">MAFF235873</strain>
    </source>
</reference>
<sequence>MGHIDVSLGGRHTGTDVVRHSKLGQLIPSWRQAEGLAQENNRSNLIRVTVTVLFGEARTQPVHRMPLFARAVFLQLILPSSTLIHESTPAKFACFIDRTFLTASSASLRAFVRVSREFRGMDRRNPKDFVTYHVTCVFSMAQVYPGYLSRLALLVRRTMAMSMTLATVSGYGVSGTGKQLEGRGLTHDQSVARSFPRGQAPPVSPHLLGRLHECLFKVRCDGLEGVMFGVVEHQVRLDLEGVCINVSQGTVETLELTLHVLTTLL</sequence>
<keyword evidence="2" id="KW-1185">Reference proteome</keyword>
<evidence type="ECO:0000313" key="2">
    <source>
        <dbReference type="Proteomes" id="UP001232148"/>
    </source>
</evidence>
<name>A0AAD9HNY2_9PEZI</name>
<gene>
    <name evidence="1" type="ORF">LX32DRAFT_181823</name>
</gene>
<proteinExistence type="predicted"/>